<evidence type="ECO:0000313" key="3">
    <source>
        <dbReference type="Proteomes" id="UP000651452"/>
    </source>
</evidence>
<sequence>MSRKRTPKTSTTLPTPAPENISNREYYHASETTDTSPHSDELMDFPAPSRAPSPSKEQQTQQQQQQQQQQDGSGEASNVQSAEHEGFVELSTPRTPSPSPSDIVAGCALQDARALADLERRTRGLERGERKRRLLGLQEERRRVREGERRGEEEEVDAEYDEVQRRGREEV</sequence>
<feature type="compositionally biased region" description="Polar residues" evidence="1">
    <location>
        <begin position="71"/>
        <end position="81"/>
    </location>
</feature>
<feature type="compositionally biased region" description="Basic and acidic residues" evidence="1">
    <location>
        <begin position="141"/>
        <end position="152"/>
    </location>
</feature>
<protein>
    <submittedName>
        <fullName evidence="2">Uncharacterized protein</fullName>
    </submittedName>
</protein>
<keyword evidence="3" id="KW-1185">Reference proteome</keyword>
<reference evidence="2" key="1">
    <citation type="submission" date="2018-12" db="EMBL/GenBank/DDBJ databases">
        <authorList>
            <person name="Syme R.A."/>
            <person name="Farfan-Caceres L."/>
            <person name="Lichtenzveig J."/>
        </authorList>
    </citation>
    <scope>NUCLEOTIDE SEQUENCE</scope>
    <source>
        <strain evidence="2">Al4</strain>
    </source>
</reference>
<proteinExistence type="predicted"/>
<dbReference type="AlphaFoldDB" id="A0A8H7J1P8"/>
<evidence type="ECO:0000256" key="1">
    <source>
        <dbReference type="SAM" id="MobiDB-lite"/>
    </source>
</evidence>
<feature type="region of interest" description="Disordered" evidence="1">
    <location>
        <begin position="1"/>
        <end position="104"/>
    </location>
</feature>
<dbReference type="Proteomes" id="UP000651452">
    <property type="component" value="Unassembled WGS sequence"/>
</dbReference>
<comment type="caution">
    <text evidence="2">The sequence shown here is derived from an EMBL/GenBank/DDBJ whole genome shotgun (WGS) entry which is preliminary data.</text>
</comment>
<reference evidence="2" key="2">
    <citation type="submission" date="2020-09" db="EMBL/GenBank/DDBJ databases">
        <title>Reference genome assembly for Australian Ascochyta lentis isolate Al4.</title>
        <authorList>
            <person name="Lee R.C."/>
            <person name="Farfan-Caceres L.M."/>
            <person name="Debler J.W."/>
            <person name="Williams A.H."/>
            <person name="Henares B.M."/>
        </authorList>
    </citation>
    <scope>NUCLEOTIDE SEQUENCE</scope>
    <source>
        <strain evidence="2">Al4</strain>
    </source>
</reference>
<evidence type="ECO:0000313" key="2">
    <source>
        <dbReference type="EMBL" id="KAF9696600.1"/>
    </source>
</evidence>
<accession>A0A8H7J1P8</accession>
<dbReference type="EMBL" id="RZGK01000009">
    <property type="protein sequence ID" value="KAF9696600.1"/>
    <property type="molecule type" value="Genomic_DNA"/>
</dbReference>
<feature type="region of interest" description="Disordered" evidence="1">
    <location>
        <begin position="141"/>
        <end position="171"/>
    </location>
</feature>
<gene>
    <name evidence="2" type="ORF">EKO04_005518</name>
</gene>
<organism evidence="2 3">
    <name type="scientific">Ascochyta lentis</name>
    <dbReference type="NCBI Taxonomy" id="205686"/>
    <lineage>
        <taxon>Eukaryota</taxon>
        <taxon>Fungi</taxon>
        <taxon>Dikarya</taxon>
        <taxon>Ascomycota</taxon>
        <taxon>Pezizomycotina</taxon>
        <taxon>Dothideomycetes</taxon>
        <taxon>Pleosporomycetidae</taxon>
        <taxon>Pleosporales</taxon>
        <taxon>Pleosporineae</taxon>
        <taxon>Didymellaceae</taxon>
        <taxon>Ascochyta</taxon>
    </lineage>
</organism>
<dbReference type="OrthoDB" id="3941474at2759"/>
<feature type="compositionally biased region" description="Low complexity" evidence="1">
    <location>
        <begin position="58"/>
        <end position="70"/>
    </location>
</feature>
<feature type="compositionally biased region" description="Basic and acidic residues" evidence="1">
    <location>
        <begin position="162"/>
        <end position="171"/>
    </location>
</feature>
<name>A0A8H7J1P8_9PLEO</name>